<protein>
    <recommendedName>
        <fullName evidence="11">Isocitrate lyase</fullName>
    </recommendedName>
</protein>
<accession>A0A5J5A1T3</accession>
<dbReference type="InterPro" id="IPR015813">
    <property type="entry name" value="Pyrv/PenolPyrv_kinase-like_dom"/>
</dbReference>
<keyword evidence="5" id="KW-0330">Glyoxysome</keyword>
<dbReference type="PANTHER" id="PTHR21631">
    <property type="entry name" value="ISOCITRATE LYASE/MALATE SYNTHASE"/>
    <property type="match status" value="1"/>
</dbReference>
<dbReference type="Pfam" id="PF00463">
    <property type="entry name" value="ICL"/>
    <property type="match status" value="1"/>
</dbReference>
<evidence type="ECO:0008006" key="11">
    <source>
        <dbReference type="Google" id="ProtNLM"/>
    </source>
</evidence>
<gene>
    <name evidence="9" type="ORF">F0562_010856</name>
</gene>
<dbReference type="UniPathway" id="UPA00703">
    <property type="reaction ID" value="UER00719"/>
</dbReference>
<organism evidence="9 10">
    <name type="scientific">Nyssa sinensis</name>
    <dbReference type="NCBI Taxonomy" id="561372"/>
    <lineage>
        <taxon>Eukaryota</taxon>
        <taxon>Viridiplantae</taxon>
        <taxon>Streptophyta</taxon>
        <taxon>Embryophyta</taxon>
        <taxon>Tracheophyta</taxon>
        <taxon>Spermatophyta</taxon>
        <taxon>Magnoliopsida</taxon>
        <taxon>eudicotyledons</taxon>
        <taxon>Gunneridae</taxon>
        <taxon>Pentapetalae</taxon>
        <taxon>asterids</taxon>
        <taxon>Cornales</taxon>
        <taxon>Nyssaceae</taxon>
        <taxon>Nyssa</taxon>
    </lineage>
</organism>
<dbReference type="PANTHER" id="PTHR21631:SF3">
    <property type="entry name" value="BIFUNCTIONAL GLYOXYLATE CYCLE PROTEIN"/>
    <property type="match status" value="1"/>
</dbReference>
<dbReference type="GO" id="GO:0006099">
    <property type="term" value="P:tricarboxylic acid cycle"/>
    <property type="evidence" value="ECO:0007669"/>
    <property type="project" value="UniProtKB-KW"/>
</dbReference>
<evidence type="ECO:0000256" key="3">
    <source>
        <dbReference type="ARBA" id="ARBA00004793"/>
    </source>
</evidence>
<evidence type="ECO:0000256" key="4">
    <source>
        <dbReference type="ARBA" id="ARBA00022435"/>
    </source>
</evidence>
<keyword evidence="8" id="KW-0456">Lyase</keyword>
<evidence type="ECO:0000256" key="2">
    <source>
        <dbReference type="ARBA" id="ARBA00004130"/>
    </source>
</evidence>
<proteinExistence type="predicted"/>
<evidence type="ECO:0000256" key="7">
    <source>
        <dbReference type="ARBA" id="ARBA00023140"/>
    </source>
</evidence>
<evidence type="ECO:0000313" key="9">
    <source>
        <dbReference type="EMBL" id="KAA8524420.1"/>
    </source>
</evidence>
<name>A0A5J5A1T3_9ASTE</name>
<dbReference type="AlphaFoldDB" id="A0A5J5A1T3"/>
<dbReference type="Gene3D" id="3.20.20.60">
    <property type="entry name" value="Phosphoenolpyruvate-binding domains"/>
    <property type="match status" value="1"/>
</dbReference>
<dbReference type="OrthoDB" id="4078635at2759"/>
<evidence type="ECO:0000256" key="1">
    <source>
        <dbReference type="ARBA" id="ARBA00003575"/>
    </source>
</evidence>
<dbReference type="InterPro" id="IPR040442">
    <property type="entry name" value="Pyrv_kinase-like_dom_sf"/>
</dbReference>
<keyword evidence="7" id="KW-0576">Peroxisome</keyword>
<sequence length="189" mass="21047">MNMRREERARTPYVDYLKPIITDGDTGFGGAIATVKLCKIFVKRGAARVHIEDQSSVTKKCDHMAGKVLVAVSEHINRLVAARDHQFILGVTNSNLEGKSLATFLAEAMSAGKTGAEFQAIADNWLSMAQLKTFSDCVIDAIKNLNISEAEKGRKLNERMNYSSYKNCLSNEQCRDIAEIVGLHNFFWD</sequence>
<dbReference type="GO" id="GO:0004451">
    <property type="term" value="F:isocitrate lyase activity"/>
    <property type="evidence" value="ECO:0007669"/>
    <property type="project" value="InterPro"/>
</dbReference>
<comment type="pathway">
    <text evidence="3">Carbohydrate metabolism; glyoxylate cycle; (S)-malate from isocitrate: step 1/2.</text>
</comment>
<dbReference type="GO" id="GO:0009514">
    <property type="term" value="C:glyoxysome"/>
    <property type="evidence" value="ECO:0007669"/>
    <property type="project" value="UniProtKB-SubCell"/>
</dbReference>
<dbReference type="InterPro" id="IPR006254">
    <property type="entry name" value="Isocitrate_lyase"/>
</dbReference>
<evidence type="ECO:0000313" key="10">
    <source>
        <dbReference type="Proteomes" id="UP000325577"/>
    </source>
</evidence>
<dbReference type="GO" id="GO:0006097">
    <property type="term" value="P:glyoxylate cycle"/>
    <property type="evidence" value="ECO:0007669"/>
    <property type="project" value="UniProtKB-UniPathway"/>
</dbReference>
<evidence type="ECO:0000256" key="6">
    <source>
        <dbReference type="ARBA" id="ARBA00022532"/>
    </source>
</evidence>
<evidence type="ECO:0000256" key="5">
    <source>
        <dbReference type="ARBA" id="ARBA00022453"/>
    </source>
</evidence>
<keyword evidence="10" id="KW-1185">Reference proteome</keyword>
<keyword evidence="4" id="KW-0329">Glyoxylate bypass</keyword>
<keyword evidence="6" id="KW-0816">Tricarboxylic acid cycle</keyword>
<dbReference type="Proteomes" id="UP000325577">
    <property type="component" value="Linkage Group LG4"/>
</dbReference>
<dbReference type="EMBL" id="CM018047">
    <property type="protein sequence ID" value="KAA8524420.1"/>
    <property type="molecule type" value="Genomic_DNA"/>
</dbReference>
<evidence type="ECO:0000256" key="8">
    <source>
        <dbReference type="ARBA" id="ARBA00023239"/>
    </source>
</evidence>
<comment type="function">
    <text evidence="1">Involved in storage lipid mobilization during the growth of higher plant seedling.</text>
</comment>
<reference evidence="9 10" key="1">
    <citation type="submission" date="2019-09" db="EMBL/GenBank/DDBJ databases">
        <title>A chromosome-level genome assembly of the Chinese tupelo Nyssa sinensis.</title>
        <authorList>
            <person name="Yang X."/>
            <person name="Kang M."/>
            <person name="Yang Y."/>
            <person name="Xiong H."/>
            <person name="Wang M."/>
            <person name="Zhang Z."/>
            <person name="Wang Z."/>
            <person name="Wu H."/>
            <person name="Ma T."/>
            <person name="Liu J."/>
            <person name="Xi Z."/>
        </authorList>
    </citation>
    <scope>NUCLEOTIDE SEQUENCE [LARGE SCALE GENOMIC DNA]</scope>
    <source>
        <strain evidence="9">J267</strain>
        <tissue evidence="9">Leaf</tissue>
    </source>
</reference>
<comment type="subcellular location">
    <subcellularLocation>
        <location evidence="2">Glyoxysome</location>
    </subcellularLocation>
</comment>
<dbReference type="SUPFAM" id="SSF51621">
    <property type="entry name" value="Phosphoenolpyruvate/pyruvate domain"/>
    <property type="match status" value="1"/>
</dbReference>